<keyword evidence="3 6" id="KW-0863">Zinc-finger</keyword>
<protein>
    <recommendedName>
        <fullName evidence="8">PHD-type domain-containing protein</fullName>
    </recommendedName>
</protein>
<dbReference type="InterPro" id="IPR016181">
    <property type="entry name" value="Acyl_CoA_acyltransferase"/>
</dbReference>
<dbReference type="InterPro" id="IPR056511">
    <property type="entry name" value="IDM1_C"/>
</dbReference>
<comment type="subcellular location">
    <subcellularLocation>
        <location evidence="1">Nucleus</location>
    </subcellularLocation>
</comment>
<feature type="compositionally biased region" description="Polar residues" evidence="7">
    <location>
        <begin position="288"/>
        <end position="300"/>
    </location>
</feature>
<dbReference type="Pfam" id="PF22970">
    <property type="entry name" value="DUF7028"/>
    <property type="match status" value="1"/>
</dbReference>
<reference evidence="9" key="1">
    <citation type="submission" date="2023-05" db="EMBL/GenBank/DDBJ databases">
        <title>Nepenthes gracilis genome sequencing.</title>
        <authorList>
            <person name="Fukushima K."/>
        </authorList>
    </citation>
    <scope>NUCLEOTIDE SEQUENCE</scope>
    <source>
        <strain evidence="9">SING2019-196</strain>
    </source>
</reference>
<evidence type="ECO:0000256" key="5">
    <source>
        <dbReference type="ARBA" id="ARBA00023242"/>
    </source>
</evidence>
<dbReference type="InterPro" id="IPR013083">
    <property type="entry name" value="Znf_RING/FYVE/PHD"/>
</dbReference>
<gene>
    <name evidence="9" type="ORF">Nepgr_030325</name>
</gene>
<dbReference type="EMBL" id="BSYO01000034">
    <property type="protein sequence ID" value="GMH28482.1"/>
    <property type="molecule type" value="Genomic_DNA"/>
</dbReference>
<feature type="compositionally biased region" description="Basic and acidic residues" evidence="7">
    <location>
        <begin position="1157"/>
        <end position="1170"/>
    </location>
</feature>
<dbReference type="InterPro" id="IPR011011">
    <property type="entry name" value="Znf_FYVE_PHD"/>
</dbReference>
<dbReference type="SUPFAM" id="SSF57903">
    <property type="entry name" value="FYVE/PHD zinc finger"/>
    <property type="match status" value="1"/>
</dbReference>
<dbReference type="GO" id="GO:0003714">
    <property type="term" value="F:transcription corepressor activity"/>
    <property type="evidence" value="ECO:0007669"/>
    <property type="project" value="InterPro"/>
</dbReference>
<keyword evidence="10" id="KW-1185">Reference proteome</keyword>
<accession>A0AAD3Y3T0</accession>
<dbReference type="InterPro" id="IPR032308">
    <property type="entry name" value="TDBD"/>
</dbReference>
<dbReference type="Pfam" id="PF16135">
    <property type="entry name" value="TDBD"/>
    <property type="match status" value="1"/>
</dbReference>
<evidence type="ECO:0000313" key="10">
    <source>
        <dbReference type="Proteomes" id="UP001279734"/>
    </source>
</evidence>
<feature type="compositionally biased region" description="Polar residues" evidence="7">
    <location>
        <begin position="1199"/>
        <end position="1211"/>
    </location>
</feature>
<evidence type="ECO:0000256" key="6">
    <source>
        <dbReference type="PROSITE-ProRule" id="PRU00146"/>
    </source>
</evidence>
<dbReference type="CDD" id="cd15532">
    <property type="entry name" value="PHD2_CHD_II"/>
    <property type="match status" value="1"/>
</dbReference>
<keyword evidence="5" id="KW-0539">Nucleus</keyword>
<dbReference type="InterPro" id="IPR054292">
    <property type="entry name" value="DUF7028"/>
</dbReference>
<evidence type="ECO:0000259" key="8">
    <source>
        <dbReference type="PROSITE" id="PS50016"/>
    </source>
</evidence>
<keyword evidence="2" id="KW-0479">Metal-binding</keyword>
<feature type="domain" description="PHD-type" evidence="8">
    <location>
        <begin position="697"/>
        <end position="742"/>
    </location>
</feature>
<sequence length="1284" mass="142954">MEKGGRSGGHSGRAVNNKSSSGCLIIKKKHDGSRGVGSSRPEEYELKNDKKRPQMVISYSSSSDVEFSRRQRVSGTNHLKSGSHVYGKGFANDSEVRKKNKSKYDKGTVEVNFCNSEAREGESKRSRLDVYEFDEYDDLIDIGKTRKGHSEGRVVGHTGRRFLDIQPETKSGSRREFESGSRKQDVIYRRRKPFIESGSDQKIGADGSLVQNRFQTKSKVSISMVNERFGSRDEAIRLQGKNGVLKLMVGNKKNVNGSLKSQNFKEHVPNNLISGPREITRKNILCRPSSSSEHQVQRKPNTFAKIEKDEPKSKKKLRAKSKKPSDEESEDSALPSKLPSNNVEVPKLMKRRRCEVGGTPPERFQPTRLKEGKVKPGNGTEKQQLREKIRSMLVSAGWTIDYRPRRNRDYSDAVYINPTGTAYWSIIKAYDAYQKQLKDEGANADDGRSPFKSISEAVISKLTRQTGIKIERELKRKKRYYVQSKRKKKAIAEKFESDEDDADSSDSGRHEVKLSSFIKQNGKLLKGRLHDAHNGSNPMYKRFGKSSSMFNSRLLHGRSQKNGKCTLLVRNSEKELNLENDGLVPYKGKRTLLSWLIDSGTVRLSEKVHYMNHRRSRVMLEGWITRDGIHCGCCSKILSVSKFELHAASKLRQPFQNIYLSGGPSLLQCQLDAWNRQDEPLHRGFYAVDVDVDDPNDDTCGICGDGGDLICCDGCPSTFHLNCLDIEMLPPGDWHCPHCSCKFCGLVEASTLQGNETTLASLLTCSLCQRKYHSLCMQDMDGASLSSNSKSFCGLKCQELFEQLQKLIGIKNKLEAGLSWSLIHRTDLDSDTSSRGFSKRVEWNSKLAVALTVMDECFVPIIDRRSGVNLIHNVIYNCGSNFNRLDYSGFYTAILERGDEIISAASIRIHGTQLAEMPYIGTRHIYRHQGMFRRLFSAIESALRSLNVEKLIIPTISELMHTWTTVFGFSALEESHKQELKSISNMLVFPGTDMLQKTLVVQNIPKEDLAVCGTGTVSLKIDGPVTDSANKSNPVGNLQDCEVSLNEVSVCEAKPQVTCEVGMDDELSRSVVDVKVHDSSKLEKSSIDSPSKLDILASGNCKGATIEETQVADADLGSQPVCVSLDDASLGSTLIYGEETVHSASGSQENSKLSASDVKHFSSPDSRRNNLVENPVLDEDDTKVADANSVSKPGHVSVNDASFRNQFSGTPRGSEPEVSGERVVFSHSRSPDKSTAPAADINCGYLSSQIPHVIEMQSPQLDFVDNDIWPYAEGEVDEEGVKFL</sequence>
<dbReference type="Proteomes" id="UP001279734">
    <property type="component" value="Unassembled WGS sequence"/>
</dbReference>
<evidence type="ECO:0000256" key="1">
    <source>
        <dbReference type="ARBA" id="ARBA00004123"/>
    </source>
</evidence>
<dbReference type="GO" id="GO:0005634">
    <property type="term" value="C:nucleus"/>
    <property type="evidence" value="ECO:0007669"/>
    <property type="project" value="UniProtKB-SubCell"/>
</dbReference>
<proteinExistence type="predicted"/>
<feature type="region of interest" description="Disordered" evidence="7">
    <location>
        <begin position="1"/>
        <end position="89"/>
    </location>
</feature>
<feature type="compositionally biased region" description="Polar residues" evidence="7">
    <location>
        <begin position="1142"/>
        <end position="1154"/>
    </location>
</feature>
<keyword evidence="4" id="KW-0862">Zinc</keyword>
<comment type="caution">
    <text evidence="9">The sequence shown here is derived from an EMBL/GenBank/DDBJ whole genome shotgun (WGS) entry which is preliminary data.</text>
</comment>
<dbReference type="InterPro" id="IPR019787">
    <property type="entry name" value="Znf_PHD-finger"/>
</dbReference>
<feature type="region of interest" description="Disordered" evidence="7">
    <location>
        <begin position="286"/>
        <end position="382"/>
    </location>
</feature>
<evidence type="ECO:0000313" key="9">
    <source>
        <dbReference type="EMBL" id="GMH28482.1"/>
    </source>
</evidence>
<dbReference type="SUPFAM" id="SSF55729">
    <property type="entry name" value="Acyl-CoA N-acyltransferases (Nat)"/>
    <property type="match status" value="1"/>
</dbReference>
<dbReference type="GO" id="GO:0006357">
    <property type="term" value="P:regulation of transcription by RNA polymerase II"/>
    <property type="evidence" value="ECO:0007669"/>
    <property type="project" value="TreeGrafter"/>
</dbReference>
<evidence type="ECO:0000256" key="4">
    <source>
        <dbReference type="ARBA" id="ARBA00022833"/>
    </source>
</evidence>
<evidence type="ECO:0000256" key="7">
    <source>
        <dbReference type="SAM" id="MobiDB-lite"/>
    </source>
</evidence>
<dbReference type="InterPro" id="IPR001965">
    <property type="entry name" value="Znf_PHD"/>
</dbReference>
<feature type="compositionally biased region" description="Basic residues" evidence="7">
    <location>
        <begin position="313"/>
        <end position="322"/>
    </location>
</feature>
<dbReference type="PANTHER" id="PTHR46309:SF1">
    <property type="entry name" value="PHD FINGER PROTEIN 12"/>
    <property type="match status" value="1"/>
</dbReference>
<feature type="compositionally biased region" description="Gly residues" evidence="7">
    <location>
        <begin position="1"/>
        <end position="11"/>
    </location>
</feature>
<dbReference type="InterPro" id="IPR042163">
    <property type="entry name" value="PHF12"/>
</dbReference>
<dbReference type="PANTHER" id="PTHR46309">
    <property type="entry name" value="PHD FINGER PROTEIN 12"/>
    <property type="match status" value="1"/>
</dbReference>
<name>A0AAD3Y3T0_NEPGR</name>
<organism evidence="9 10">
    <name type="scientific">Nepenthes gracilis</name>
    <name type="common">Slender pitcher plant</name>
    <dbReference type="NCBI Taxonomy" id="150966"/>
    <lineage>
        <taxon>Eukaryota</taxon>
        <taxon>Viridiplantae</taxon>
        <taxon>Streptophyta</taxon>
        <taxon>Embryophyta</taxon>
        <taxon>Tracheophyta</taxon>
        <taxon>Spermatophyta</taxon>
        <taxon>Magnoliopsida</taxon>
        <taxon>eudicotyledons</taxon>
        <taxon>Gunneridae</taxon>
        <taxon>Pentapetalae</taxon>
        <taxon>Caryophyllales</taxon>
        <taxon>Nepenthaceae</taxon>
        <taxon>Nepenthes</taxon>
    </lineage>
</organism>
<dbReference type="PROSITE" id="PS50016">
    <property type="entry name" value="ZF_PHD_2"/>
    <property type="match status" value="1"/>
</dbReference>
<feature type="region of interest" description="Disordered" evidence="7">
    <location>
        <begin position="1141"/>
        <end position="1219"/>
    </location>
</feature>
<dbReference type="GO" id="GO:0008270">
    <property type="term" value="F:zinc ion binding"/>
    <property type="evidence" value="ECO:0007669"/>
    <property type="project" value="UniProtKB-KW"/>
</dbReference>
<dbReference type="Pfam" id="PF23209">
    <property type="entry name" value="IDM1_C"/>
    <property type="match status" value="1"/>
</dbReference>
<evidence type="ECO:0000256" key="3">
    <source>
        <dbReference type="ARBA" id="ARBA00022771"/>
    </source>
</evidence>
<feature type="compositionally biased region" description="Basic and acidic residues" evidence="7">
    <location>
        <begin position="40"/>
        <end position="52"/>
    </location>
</feature>
<dbReference type="Gene3D" id="3.30.40.10">
    <property type="entry name" value="Zinc/RING finger domain, C3HC4 (zinc finger)"/>
    <property type="match status" value="1"/>
</dbReference>
<evidence type="ECO:0000256" key="2">
    <source>
        <dbReference type="ARBA" id="ARBA00022723"/>
    </source>
</evidence>
<dbReference type="SMART" id="SM00249">
    <property type="entry name" value="PHD"/>
    <property type="match status" value="2"/>
</dbReference>
<dbReference type="Pfam" id="PF00628">
    <property type="entry name" value="PHD"/>
    <property type="match status" value="1"/>
</dbReference>